<dbReference type="AlphaFoldDB" id="A0A015JUL4"/>
<evidence type="ECO:0000313" key="1">
    <source>
        <dbReference type="EMBL" id="EXX71010.1"/>
    </source>
</evidence>
<accession>A0A015JUL4</accession>
<dbReference type="Proteomes" id="UP000022910">
    <property type="component" value="Unassembled WGS sequence"/>
</dbReference>
<evidence type="ECO:0000313" key="2">
    <source>
        <dbReference type="Proteomes" id="UP000022910"/>
    </source>
</evidence>
<reference evidence="1 2" key="1">
    <citation type="submission" date="2014-02" db="EMBL/GenBank/DDBJ databases">
        <title>Single nucleus genome sequencing reveals high similarity among nuclei of an endomycorrhizal fungus.</title>
        <authorList>
            <person name="Lin K."/>
            <person name="Geurts R."/>
            <person name="Zhang Z."/>
            <person name="Limpens E."/>
            <person name="Saunders D.G."/>
            <person name="Mu D."/>
            <person name="Pang E."/>
            <person name="Cao H."/>
            <person name="Cha H."/>
            <person name="Lin T."/>
            <person name="Zhou Q."/>
            <person name="Shang Y."/>
            <person name="Li Y."/>
            <person name="Ivanov S."/>
            <person name="Sharma T."/>
            <person name="Velzen R.V."/>
            <person name="Ruijter N.D."/>
            <person name="Aanen D.K."/>
            <person name="Win J."/>
            <person name="Kamoun S."/>
            <person name="Bisseling T."/>
            <person name="Huang S."/>
        </authorList>
    </citation>
    <scope>NUCLEOTIDE SEQUENCE [LARGE SCALE GENOMIC DNA]</scope>
    <source>
        <strain evidence="2">DAOM197198w</strain>
    </source>
</reference>
<keyword evidence="2" id="KW-1185">Reference proteome</keyword>
<dbReference type="HOGENOM" id="CLU_1687636_0_0_1"/>
<dbReference type="SMR" id="A0A015JUL4"/>
<organism evidence="1 2">
    <name type="scientific">Rhizophagus irregularis (strain DAOM 197198w)</name>
    <name type="common">Glomus intraradices</name>
    <dbReference type="NCBI Taxonomy" id="1432141"/>
    <lineage>
        <taxon>Eukaryota</taxon>
        <taxon>Fungi</taxon>
        <taxon>Fungi incertae sedis</taxon>
        <taxon>Mucoromycota</taxon>
        <taxon>Glomeromycotina</taxon>
        <taxon>Glomeromycetes</taxon>
        <taxon>Glomerales</taxon>
        <taxon>Glomeraceae</taxon>
        <taxon>Rhizophagus</taxon>
    </lineage>
</organism>
<proteinExistence type="predicted"/>
<sequence length="156" mass="19210">MNSKKTALRQNLLNLSNEFYNIKIPDYTTIFHEKIHNENLEHLIHVEYNKEQKNYCPYLSFDNNSLKEAAYLLSEYFYCLEKTLDKLIYSIIKPKYKQESENLLNFLLWKKNVVTIRYYMVHNLFYELNNMQWDFNINMIEKLYDSKFKETHFQFN</sequence>
<gene>
    <name evidence="1" type="ORF">RirG_082370</name>
</gene>
<name>A0A015JUL4_RHIIW</name>
<comment type="caution">
    <text evidence="1">The sequence shown here is derived from an EMBL/GenBank/DDBJ whole genome shotgun (WGS) entry which is preliminary data.</text>
</comment>
<dbReference type="EMBL" id="JEMT01016281">
    <property type="protein sequence ID" value="EXX71010.1"/>
    <property type="molecule type" value="Genomic_DNA"/>
</dbReference>
<protein>
    <submittedName>
        <fullName evidence="1">Uncharacterized protein</fullName>
    </submittedName>
</protein>